<dbReference type="InterPro" id="IPR018637">
    <property type="entry name" value="DUF2059"/>
</dbReference>
<comment type="caution">
    <text evidence="4">The sequence shown here is derived from an EMBL/GenBank/DDBJ whole genome shotgun (WGS) entry which is preliminary data.</text>
</comment>
<protein>
    <submittedName>
        <fullName evidence="4">DUF2059 domain-containing protein</fullName>
    </submittedName>
</protein>
<dbReference type="Pfam" id="PF09832">
    <property type="entry name" value="DUF2059"/>
    <property type="match status" value="1"/>
</dbReference>
<evidence type="ECO:0000313" key="4">
    <source>
        <dbReference type="EMBL" id="PZO89646.1"/>
    </source>
</evidence>
<accession>A0A2W5A8H5</accession>
<reference evidence="4 5" key="1">
    <citation type="submission" date="2017-08" db="EMBL/GenBank/DDBJ databases">
        <title>Infants hospitalized years apart are colonized by the same room-sourced microbial strains.</title>
        <authorList>
            <person name="Brooks B."/>
            <person name="Olm M.R."/>
            <person name="Firek B.A."/>
            <person name="Baker R."/>
            <person name="Thomas B.C."/>
            <person name="Morowitz M.J."/>
            <person name="Banfield J.F."/>
        </authorList>
    </citation>
    <scope>NUCLEOTIDE SEQUENCE [LARGE SCALE GENOMIC DNA]</scope>
    <source>
        <strain evidence="4">S2_018_000_R2_101</strain>
    </source>
</reference>
<dbReference type="EMBL" id="QFNN01000051">
    <property type="protein sequence ID" value="PZO89646.1"/>
    <property type="molecule type" value="Genomic_DNA"/>
</dbReference>
<evidence type="ECO:0000259" key="3">
    <source>
        <dbReference type="Pfam" id="PF09832"/>
    </source>
</evidence>
<organism evidence="4 5">
    <name type="scientific">Sphingomonas sanxanigenens</name>
    <dbReference type="NCBI Taxonomy" id="397260"/>
    <lineage>
        <taxon>Bacteria</taxon>
        <taxon>Pseudomonadati</taxon>
        <taxon>Pseudomonadota</taxon>
        <taxon>Alphaproteobacteria</taxon>
        <taxon>Sphingomonadales</taxon>
        <taxon>Sphingomonadaceae</taxon>
        <taxon>Sphingomonas</taxon>
    </lineage>
</organism>
<dbReference type="Proteomes" id="UP000249066">
    <property type="component" value="Unassembled WGS sequence"/>
</dbReference>
<name>A0A2W5A8H5_9SPHN</name>
<dbReference type="AlphaFoldDB" id="A0A2W5A8H5"/>
<feature type="domain" description="DUF2059" evidence="3">
    <location>
        <begin position="115"/>
        <end position="170"/>
    </location>
</feature>
<feature type="signal peptide" evidence="2">
    <location>
        <begin position="1"/>
        <end position="18"/>
    </location>
</feature>
<evidence type="ECO:0000256" key="1">
    <source>
        <dbReference type="SAM" id="MobiDB-lite"/>
    </source>
</evidence>
<evidence type="ECO:0000313" key="5">
    <source>
        <dbReference type="Proteomes" id="UP000249066"/>
    </source>
</evidence>
<feature type="region of interest" description="Disordered" evidence="1">
    <location>
        <begin position="186"/>
        <end position="207"/>
    </location>
</feature>
<feature type="chain" id="PRO_5016126481" evidence="2">
    <location>
        <begin position="19"/>
        <end position="207"/>
    </location>
</feature>
<gene>
    <name evidence="4" type="ORF">DI623_09555</name>
</gene>
<proteinExistence type="predicted"/>
<sequence length="207" mass="22561">MKPLFILLAAIVSAPALAQAPAASPAAATLQTSVDPQRLAAARVVVDAIWPIGTYARIMQRSTGAMMNMMAGNAFGLPLDEARKKDPYFDERLKLTMDTLMGEMAKIVSRFEPNIREGVAEAYAAKFNVDQLDELGRFFATPTGKAYANESMMLMTDPAIMKRMQAFIPEMMKDMPAIMEKVKAATAHLPPPPPRTTTKPAKEGAEQ</sequence>
<keyword evidence="2" id="KW-0732">Signal</keyword>
<evidence type="ECO:0000256" key="2">
    <source>
        <dbReference type="SAM" id="SignalP"/>
    </source>
</evidence>